<gene>
    <name evidence="1" type="ORF">RDB_LOCUS178374</name>
</gene>
<reference evidence="1" key="1">
    <citation type="submission" date="2021-01" db="EMBL/GenBank/DDBJ databases">
        <authorList>
            <person name="Kaushik A."/>
        </authorList>
    </citation>
    <scope>NUCLEOTIDE SEQUENCE</scope>
    <source>
        <strain evidence="1">AG5</strain>
    </source>
</reference>
<organism evidence="1 2">
    <name type="scientific">Rhizoctonia solani</name>
    <dbReference type="NCBI Taxonomy" id="456999"/>
    <lineage>
        <taxon>Eukaryota</taxon>
        <taxon>Fungi</taxon>
        <taxon>Dikarya</taxon>
        <taxon>Basidiomycota</taxon>
        <taxon>Agaricomycotina</taxon>
        <taxon>Agaricomycetes</taxon>
        <taxon>Cantharellales</taxon>
        <taxon>Ceratobasidiaceae</taxon>
        <taxon>Rhizoctonia</taxon>
    </lineage>
</organism>
<name>A0A8H3HZY5_9AGAM</name>
<evidence type="ECO:0000313" key="1">
    <source>
        <dbReference type="EMBL" id="CAE7227443.1"/>
    </source>
</evidence>
<sequence>MAVQSEMNAVVSALRSAIGNDKKQKTTLNKIRDAFKAVEANELPRSEMVERSVHLVDVISEIVASLYKTRPRPTLAFCAVAMRWLFKAKLEPTLKGGDEEDVKVWEDTIFRGLLQPILSIIDSEDQDLDLVGNTMYGEICGIMRSPWSQGFGGRFARS</sequence>
<dbReference type="AlphaFoldDB" id="A0A8H3HZY5"/>
<proteinExistence type="predicted"/>
<accession>A0A8H3HZY5</accession>
<comment type="caution">
    <text evidence="1">The sequence shown here is derived from an EMBL/GenBank/DDBJ whole genome shotgun (WGS) entry which is preliminary data.</text>
</comment>
<protein>
    <submittedName>
        <fullName evidence="1">Uncharacterized protein</fullName>
    </submittedName>
</protein>
<feature type="non-terminal residue" evidence="1">
    <location>
        <position position="1"/>
    </location>
</feature>
<dbReference type="EMBL" id="CAJNJQ010006355">
    <property type="protein sequence ID" value="CAE7227443.1"/>
    <property type="molecule type" value="Genomic_DNA"/>
</dbReference>
<evidence type="ECO:0000313" key="2">
    <source>
        <dbReference type="Proteomes" id="UP000663827"/>
    </source>
</evidence>
<dbReference type="Proteomes" id="UP000663827">
    <property type="component" value="Unassembled WGS sequence"/>
</dbReference>